<evidence type="ECO:0000256" key="5">
    <source>
        <dbReference type="ARBA" id="ARBA00022989"/>
    </source>
</evidence>
<protein>
    <submittedName>
        <fullName evidence="9">MFS transporter</fullName>
    </submittedName>
</protein>
<keyword evidence="4 7" id="KW-0812">Transmembrane</keyword>
<dbReference type="PANTHER" id="PTHR43124">
    <property type="entry name" value="PURINE EFFLUX PUMP PBUE"/>
    <property type="match status" value="1"/>
</dbReference>
<dbReference type="CDD" id="cd06174">
    <property type="entry name" value="MFS"/>
    <property type="match status" value="1"/>
</dbReference>
<feature type="transmembrane region" description="Helical" evidence="7">
    <location>
        <begin position="390"/>
        <end position="413"/>
    </location>
</feature>
<feature type="transmembrane region" description="Helical" evidence="7">
    <location>
        <begin position="105"/>
        <end position="125"/>
    </location>
</feature>
<dbReference type="EMBL" id="JAHQCW010000049">
    <property type="protein sequence ID" value="MBU9739112.1"/>
    <property type="molecule type" value="Genomic_DNA"/>
</dbReference>
<dbReference type="SUPFAM" id="SSF103473">
    <property type="entry name" value="MFS general substrate transporter"/>
    <property type="match status" value="1"/>
</dbReference>
<gene>
    <name evidence="9" type="ORF">KTH89_21470</name>
</gene>
<dbReference type="Gene3D" id="1.20.1250.20">
    <property type="entry name" value="MFS general substrate transporter like domains"/>
    <property type="match status" value="2"/>
</dbReference>
<feature type="transmembrane region" description="Helical" evidence="7">
    <location>
        <begin position="146"/>
        <end position="164"/>
    </location>
</feature>
<dbReference type="InterPro" id="IPR020846">
    <property type="entry name" value="MFS_dom"/>
</dbReference>
<dbReference type="AlphaFoldDB" id="A0A949NCU4"/>
<dbReference type="InterPro" id="IPR036259">
    <property type="entry name" value="MFS_trans_sf"/>
</dbReference>
<sequence length="420" mass="45756">MGEKSSSLLSKKWLILFIICVGGGIVYILPYIQYSFYDDLQAAFGISNLQMGNLMTVLGIVSSIAYLFGGLLADKFNVRWLISISLAVTGAAGIWFATFPSYPQLMAIMLIYGFSTVFTYWPAMIKAVKLLGSDDEQGRMFGFREAGFGLFAFVYSQLGTWLIYKASPDITGVRNIIIYYSIIYFAAAVLSFLFIPNSSASQKKEKVSFSDLMHGLAYVCKMPAIWMVGLMVFCAYCVSGAGLGKLVPYWTSVMGVDTGVAASLSSVRLYLLPFLAAALAGVLVDRLKSATKFLTRAFILLIVAMAAFTITPAGNNMAVVSIIIGFAASFVIYMMRGTYFVPMTELDIPDEYIGTAAGIVSFIGFLPDAFMFTVFGKMMGDNPGAAEYKAIFWVCVALAAAGLLLNYGTQVLIRKTKKAR</sequence>
<evidence type="ECO:0000259" key="8">
    <source>
        <dbReference type="PROSITE" id="PS50850"/>
    </source>
</evidence>
<dbReference type="InterPro" id="IPR050189">
    <property type="entry name" value="MFS_Efflux_Transporters"/>
</dbReference>
<feature type="transmembrane region" description="Helical" evidence="7">
    <location>
        <begin position="12"/>
        <end position="34"/>
    </location>
</feature>
<evidence type="ECO:0000256" key="3">
    <source>
        <dbReference type="ARBA" id="ARBA00022475"/>
    </source>
</evidence>
<keyword evidence="6 7" id="KW-0472">Membrane</keyword>
<feature type="domain" description="Major facilitator superfamily (MFS) profile" evidence="8">
    <location>
        <begin position="15"/>
        <end position="414"/>
    </location>
</feature>
<feature type="transmembrane region" description="Helical" evidence="7">
    <location>
        <begin position="54"/>
        <end position="73"/>
    </location>
</feature>
<evidence type="ECO:0000256" key="2">
    <source>
        <dbReference type="ARBA" id="ARBA00022448"/>
    </source>
</evidence>
<dbReference type="Proteomes" id="UP000712157">
    <property type="component" value="Unassembled WGS sequence"/>
</dbReference>
<evidence type="ECO:0000256" key="4">
    <source>
        <dbReference type="ARBA" id="ARBA00022692"/>
    </source>
</evidence>
<comment type="subcellular location">
    <subcellularLocation>
        <location evidence="1">Cell membrane</location>
        <topology evidence="1">Multi-pass membrane protein</topology>
    </subcellularLocation>
</comment>
<keyword evidence="5 7" id="KW-1133">Transmembrane helix</keyword>
<feature type="transmembrane region" description="Helical" evidence="7">
    <location>
        <begin position="356"/>
        <end position="378"/>
    </location>
</feature>
<feature type="transmembrane region" description="Helical" evidence="7">
    <location>
        <begin position="80"/>
        <end position="99"/>
    </location>
</feature>
<feature type="transmembrane region" description="Helical" evidence="7">
    <location>
        <begin position="216"/>
        <end position="241"/>
    </location>
</feature>
<dbReference type="Pfam" id="PF07690">
    <property type="entry name" value="MFS_1"/>
    <property type="match status" value="1"/>
</dbReference>
<dbReference type="RefSeq" id="WP_238723035.1">
    <property type="nucleotide sequence ID" value="NZ_JAHQCW010000049.1"/>
</dbReference>
<dbReference type="InterPro" id="IPR011701">
    <property type="entry name" value="MFS"/>
</dbReference>
<keyword evidence="3" id="KW-1003">Cell membrane</keyword>
<keyword evidence="10" id="KW-1185">Reference proteome</keyword>
<evidence type="ECO:0000313" key="9">
    <source>
        <dbReference type="EMBL" id="MBU9739112.1"/>
    </source>
</evidence>
<reference evidence="9" key="1">
    <citation type="submission" date="2021-06" db="EMBL/GenBank/DDBJ databases">
        <title>Description of novel taxa of the family Lachnospiraceae.</title>
        <authorList>
            <person name="Chaplin A.V."/>
            <person name="Sokolova S.R."/>
            <person name="Pikina A.P."/>
            <person name="Korzhanova M."/>
            <person name="Belova V."/>
            <person name="Korostin D."/>
            <person name="Efimov B.A."/>
        </authorList>
    </citation>
    <scope>NUCLEOTIDE SEQUENCE</scope>
    <source>
        <strain evidence="9">ASD5720</strain>
    </source>
</reference>
<proteinExistence type="predicted"/>
<feature type="transmembrane region" description="Helical" evidence="7">
    <location>
        <begin position="317"/>
        <end position="335"/>
    </location>
</feature>
<evidence type="ECO:0000256" key="6">
    <source>
        <dbReference type="ARBA" id="ARBA00023136"/>
    </source>
</evidence>
<feature type="transmembrane region" description="Helical" evidence="7">
    <location>
        <begin position="176"/>
        <end position="195"/>
    </location>
</feature>
<comment type="caution">
    <text evidence="9">The sequence shown here is derived from an EMBL/GenBank/DDBJ whole genome shotgun (WGS) entry which is preliminary data.</text>
</comment>
<organism evidence="9 10">
    <name type="scientific">Diplocloster agilis</name>
    <dbReference type="NCBI Taxonomy" id="2850323"/>
    <lineage>
        <taxon>Bacteria</taxon>
        <taxon>Bacillati</taxon>
        <taxon>Bacillota</taxon>
        <taxon>Clostridia</taxon>
        <taxon>Lachnospirales</taxon>
        <taxon>Lachnospiraceae</taxon>
        <taxon>Diplocloster</taxon>
    </lineage>
</organism>
<evidence type="ECO:0000313" key="10">
    <source>
        <dbReference type="Proteomes" id="UP000712157"/>
    </source>
</evidence>
<accession>A0A949NCU4</accession>
<evidence type="ECO:0000256" key="1">
    <source>
        <dbReference type="ARBA" id="ARBA00004651"/>
    </source>
</evidence>
<evidence type="ECO:0000256" key="7">
    <source>
        <dbReference type="SAM" id="Phobius"/>
    </source>
</evidence>
<dbReference type="PROSITE" id="PS50850">
    <property type="entry name" value="MFS"/>
    <property type="match status" value="1"/>
</dbReference>
<dbReference type="GO" id="GO:0022857">
    <property type="term" value="F:transmembrane transporter activity"/>
    <property type="evidence" value="ECO:0007669"/>
    <property type="project" value="InterPro"/>
</dbReference>
<feature type="transmembrane region" description="Helical" evidence="7">
    <location>
        <begin position="293"/>
        <end position="311"/>
    </location>
</feature>
<keyword evidence="2" id="KW-0813">Transport</keyword>
<dbReference type="GO" id="GO:0005886">
    <property type="term" value="C:plasma membrane"/>
    <property type="evidence" value="ECO:0007669"/>
    <property type="project" value="UniProtKB-SubCell"/>
</dbReference>
<dbReference type="PANTHER" id="PTHR43124:SF3">
    <property type="entry name" value="CHLORAMPHENICOL EFFLUX PUMP RV0191"/>
    <property type="match status" value="1"/>
</dbReference>
<feature type="transmembrane region" description="Helical" evidence="7">
    <location>
        <begin position="261"/>
        <end position="284"/>
    </location>
</feature>
<name>A0A949NCU4_9FIRM</name>